<dbReference type="KEGG" id="ari:UM93_14620"/>
<dbReference type="RefSeq" id="WP_045076274.1">
    <property type="nucleotide sequence ID" value="NZ_CP011005.1"/>
</dbReference>
<dbReference type="PANTHER" id="PTHR37813:SF1">
    <property type="entry name" value="FELS-2 PROPHAGE PROTEIN"/>
    <property type="match status" value="1"/>
</dbReference>
<dbReference type="SUPFAM" id="SSF48371">
    <property type="entry name" value="ARM repeat"/>
    <property type="match status" value="1"/>
</dbReference>
<name>A0A0D4C153_9MICC</name>
<keyword evidence="1" id="KW-0812">Transmembrane</keyword>
<dbReference type="AlphaFoldDB" id="A0A0D4C153"/>
<evidence type="ECO:0000313" key="2">
    <source>
        <dbReference type="EMBL" id="AJT42422.1"/>
    </source>
</evidence>
<evidence type="ECO:0000313" key="3">
    <source>
        <dbReference type="Proteomes" id="UP000061839"/>
    </source>
</evidence>
<dbReference type="EMBL" id="CP011005">
    <property type="protein sequence ID" value="AJT42422.1"/>
    <property type="molecule type" value="Genomic_DNA"/>
</dbReference>
<dbReference type="PANTHER" id="PTHR37813">
    <property type="entry name" value="FELS-2 PROPHAGE PROTEIN"/>
    <property type="match status" value="1"/>
</dbReference>
<dbReference type="HOGENOM" id="CLU_331958_0_0_11"/>
<keyword evidence="1" id="KW-0472">Membrane</keyword>
<dbReference type="OrthoDB" id="3765294at2"/>
<keyword evidence="3" id="KW-1185">Reference proteome</keyword>
<reference evidence="2 3" key="1">
    <citation type="journal article" date="2015" name="Genome Announc.">
        <title>Complete Genome Sequencing of Protease-Producing Novel Arthrobacter sp. Strain IHBB 11108 Using PacBio Single-Molecule Real-Time Sequencing Technology.</title>
        <authorList>
            <person name="Kiran S."/>
            <person name="Swarnkar M.K."/>
            <person name="Pal M."/>
            <person name="Thakur R."/>
            <person name="Tewari R."/>
            <person name="Singh A.K."/>
            <person name="Gulati A."/>
        </authorList>
    </citation>
    <scope>NUCLEOTIDE SEQUENCE [LARGE SCALE GENOMIC DNA]</scope>
    <source>
        <strain evidence="2 3">IHBB 11108</strain>
    </source>
</reference>
<keyword evidence="1" id="KW-1133">Transmembrane helix</keyword>
<sequence>MASGVELARAFITLIPAMPGAQQSITNQLAPASAKAGQAGSSSLGGAFVSGLKKFAVPVAGALAAFSVGKFIKGSVAEFQSYQGAVNAFGRIAGGSVQQFSGLRAAIQLSGVDVNAAQSSMTIFSKNLGKAAQDGTKTAAMAKTLGTNFLDASGQVKPMSEILPALSDKFKAMPDGAQKTALAMQLFGRSGATLLPFLNKGSAGIAELTAQAGKMGLVLDETDQKIFGASKSSIRQFTMSMQGLKVAVGSTALPILTAFGNLGRAVLVPVIQLIARGFSAARAPVLAFAGHVQAMADRIGAITTGLIALFTKGDFTGGLRKALGLEEDSKIVGVLFSIRDAVGAVFSNIKGYFTGLNLGSVFSTLGQSFGPLIPQVVQLASSLSPLGLIFKSLAPLLPQIGSMFSQLGQTLATSLGAALKAVLPALGQVAQSLTTGLGQAFQAILPAISSLVPVIGQALGSLAGVIGSVVAAIAPMISQILPPLVGLFSQLIPVVANLVSSILPPLASIVTTIIGAIGPLISAILPPLIGLFQKIIPPVMQLVSSVLPPIATLFGVIVAAIAPLITQIASLLIPIINALMPVVTTVFGVIASIITSVMQIIQGVIQVVTGIISGNWSMVWTGIKNIFGGIWNTIVNVISGAIKIVGSVIGAGLNIARSIVSNVLGAIGNFFASTWRNVTNGVSGFIGGFLDFFRKMPGQILGFLSGLGSSLWNIGRDMIQGLLDGAGSLLRGIGDFFLRMIPGWIVEPFKAALGIHSPSTVFRDEVGAMIPAGLVEGIDGGVAQVDASLRSLVTVPKLPSLAHYRPAAPEYGGGLGAASLSERNSPLVHIENQYVQKDDTAADVANELEFKARAKAGGLVFA</sequence>
<feature type="transmembrane region" description="Helical" evidence="1">
    <location>
        <begin position="542"/>
        <end position="565"/>
    </location>
</feature>
<evidence type="ECO:0008006" key="4">
    <source>
        <dbReference type="Google" id="ProtNLM"/>
    </source>
</evidence>
<dbReference type="InterPro" id="IPR016024">
    <property type="entry name" value="ARM-type_fold"/>
</dbReference>
<gene>
    <name evidence="2" type="ORF">UM93_14620</name>
</gene>
<feature type="transmembrane region" description="Helical" evidence="1">
    <location>
        <begin position="509"/>
        <end position="530"/>
    </location>
</feature>
<accession>A0A0D4C153</accession>
<protein>
    <recommendedName>
        <fullName evidence="4">Tape measure protein</fullName>
    </recommendedName>
</protein>
<dbReference type="PATRIC" id="fig|1618207.4.peg.2977"/>
<dbReference type="InterPro" id="IPR011989">
    <property type="entry name" value="ARM-like"/>
</dbReference>
<evidence type="ECO:0000256" key="1">
    <source>
        <dbReference type="SAM" id="Phobius"/>
    </source>
</evidence>
<dbReference type="Gene3D" id="1.25.10.10">
    <property type="entry name" value="Leucine-rich Repeat Variant"/>
    <property type="match status" value="1"/>
</dbReference>
<dbReference type="STRING" id="1618207.UM93_14620"/>
<organism evidence="2 3">
    <name type="scientific">Psychromicrobium lacuslunae</name>
    <dbReference type="NCBI Taxonomy" id="1618207"/>
    <lineage>
        <taxon>Bacteria</taxon>
        <taxon>Bacillati</taxon>
        <taxon>Actinomycetota</taxon>
        <taxon>Actinomycetes</taxon>
        <taxon>Micrococcales</taxon>
        <taxon>Micrococcaceae</taxon>
        <taxon>Psychromicrobium</taxon>
    </lineage>
</organism>
<dbReference type="Proteomes" id="UP000061839">
    <property type="component" value="Chromosome"/>
</dbReference>
<feature type="transmembrane region" description="Helical" evidence="1">
    <location>
        <begin position="454"/>
        <end position="477"/>
    </location>
</feature>
<feature type="transmembrane region" description="Helical" evidence="1">
    <location>
        <begin position="484"/>
        <end position="503"/>
    </location>
</feature>
<feature type="transmembrane region" description="Helical" evidence="1">
    <location>
        <begin position="571"/>
        <end position="594"/>
    </location>
</feature>
<proteinExistence type="predicted"/>